<dbReference type="AlphaFoldDB" id="A0AAV4TWJ7"/>
<evidence type="ECO:0000313" key="2">
    <source>
        <dbReference type="EMBL" id="GIY50650.1"/>
    </source>
</evidence>
<dbReference type="EMBL" id="BPLQ01010413">
    <property type="protein sequence ID" value="GIY50650.1"/>
    <property type="molecule type" value="Genomic_DNA"/>
</dbReference>
<organism evidence="2 3">
    <name type="scientific">Caerostris darwini</name>
    <dbReference type="NCBI Taxonomy" id="1538125"/>
    <lineage>
        <taxon>Eukaryota</taxon>
        <taxon>Metazoa</taxon>
        <taxon>Ecdysozoa</taxon>
        <taxon>Arthropoda</taxon>
        <taxon>Chelicerata</taxon>
        <taxon>Arachnida</taxon>
        <taxon>Araneae</taxon>
        <taxon>Araneomorphae</taxon>
        <taxon>Entelegynae</taxon>
        <taxon>Araneoidea</taxon>
        <taxon>Araneidae</taxon>
        <taxon>Caerostris</taxon>
    </lineage>
</organism>
<evidence type="ECO:0000313" key="3">
    <source>
        <dbReference type="Proteomes" id="UP001054837"/>
    </source>
</evidence>
<feature type="region of interest" description="Disordered" evidence="1">
    <location>
        <begin position="1"/>
        <end position="43"/>
    </location>
</feature>
<name>A0AAV4TWJ7_9ARAC</name>
<gene>
    <name evidence="2" type="ORF">CDAR_429121</name>
</gene>
<dbReference type="Proteomes" id="UP001054837">
    <property type="component" value="Unassembled WGS sequence"/>
</dbReference>
<feature type="compositionally biased region" description="Basic residues" evidence="1">
    <location>
        <begin position="16"/>
        <end position="34"/>
    </location>
</feature>
<proteinExistence type="predicted"/>
<protein>
    <submittedName>
        <fullName evidence="2">Uncharacterized protein</fullName>
    </submittedName>
</protein>
<comment type="caution">
    <text evidence="2">The sequence shown here is derived from an EMBL/GenBank/DDBJ whole genome shotgun (WGS) entry which is preliminary data.</text>
</comment>
<sequence>MAKKKKGGSTSDGSSKKKGKGKAKKQVRLSIKPKKPSEKSLLQKQVTELEEELAGVSKDLGEREMLLEEVRGKHGRELESKEACVEHLGRVLRRKTEELAEVQDRLQWVRDLTELMQQRAYDLKRSIDRNRQVKKSIFLQQHAELEDKLSRLEEIRLKRNSQLAHLKRVDDNLQVKTNVDRGEKREDNKMHVRNMLQKREEFEHLMDNIGSNSMDVFQLSLPVYAKQQLDDNIHLRQKCESVSEDLLRLQEHSRHLKEVRNNLDLEMETQNSTEAKLIDLDSSLVGKKNSLLTEVYHLQQCVTVGVSDLKVLQSEIRKVGRKMAHVSDKLANAEEVLCDQKHYRESLEYQVRRKEDWKGMVMSKILRAGSVVKAKVKEVQDKESRLDWDLLKQIRMLLENEDKFLAEKSP</sequence>
<accession>A0AAV4TWJ7</accession>
<reference evidence="2 3" key="1">
    <citation type="submission" date="2021-06" db="EMBL/GenBank/DDBJ databases">
        <title>Caerostris darwini draft genome.</title>
        <authorList>
            <person name="Kono N."/>
            <person name="Arakawa K."/>
        </authorList>
    </citation>
    <scope>NUCLEOTIDE SEQUENCE [LARGE SCALE GENOMIC DNA]</scope>
</reference>
<evidence type="ECO:0000256" key="1">
    <source>
        <dbReference type="SAM" id="MobiDB-lite"/>
    </source>
</evidence>
<keyword evidence="3" id="KW-1185">Reference proteome</keyword>